<reference evidence="2" key="1">
    <citation type="submission" date="2020-02" db="EMBL/GenBank/DDBJ databases">
        <authorList>
            <person name="Meier V. D."/>
        </authorList>
    </citation>
    <scope>NUCLEOTIDE SEQUENCE</scope>
    <source>
        <strain evidence="2">AVDCRST_MAG12</strain>
    </source>
</reference>
<feature type="compositionally biased region" description="Basic and acidic residues" evidence="1">
    <location>
        <begin position="20"/>
        <end position="33"/>
    </location>
</feature>
<evidence type="ECO:0000256" key="1">
    <source>
        <dbReference type="SAM" id="MobiDB-lite"/>
    </source>
</evidence>
<dbReference type="AlphaFoldDB" id="A0A6J4SMD6"/>
<proteinExistence type="predicted"/>
<feature type="non-terminal residue" evidence="2">
    <location>
        <position position="1"/>
    </location>
</feature>
<feature type="region of interest" description="Disordered" evidence="1">
    <location>
        <begin position="1"/>
        <end position="74"/>
    </location>
</feature>
<feature type="compositionally biased region" description="Basic residues" evidence="1">
    <location>
        <begin position="1"/>
        <end position="15"/>
    </location>
</feature>
<gene>
    <name evidence="2" type="ORF">AVDCRST_MAG12-2355</name>
</gene>
<name>A0A6J4SMD6_9ACTN</name>
<feature type="non-terminal residue" evidence="2">
    <location>
        <position position="74"/>
    </location>
</feature>
<evidence type="ECO:0000313" key="2">
    <source>
        <dbReference type="EMBL" id="CAA9495824.1"/>
    </source>
</evidence>
<organism evidence="2">
    <name type="scientific">uncultured Rubrobacteraceae bacterium</name>
    <dbReference type="NCBI Taxonomy" id="349277"/>
    <lineage>
        <taxon>Bacteria</taxon>
        <taxon>Bacillati</taxon>
        <taxon>Actinomycetota</taxon>
        <taxon>Rubrobacteria</taxon>
        <taxon>Rubrobacterales</taxon>
        <taxon>Rubrobacteraceae</taxon>
        <taxon>environmental samples</taxon>
    </lineage>
</organism>
<dbReference type="EMBL" id="CADCVK010000348">
    <property type="protein sequence ID" value="CAA9495824.1"/>
    <property type="molecule type" value="Genomic_DNA"/>
</dbReference>
<sequence length="74" mass="8450">GRRQTTGRPHHRGGGRRLYLGREDRHPEQRDHVQAVPRGVPGQHRGVRLQARGAVGGDRQDRHRGLREVPQERA</sequence>
<accession>A0A6J4SMD6</accession>
<protein>
    <submittedName>
        <fullName evidence="2">Uncharacterized protein</fullName>
    </submittedName>
</protein>
<feature type="compositionally biased region" description="Basic and acidic residues" evidence="1">
    <location>
        <begin position="58"/>
        <end position="74"/>
    </location>
</feature>